<gene>
    <name evidence="1" type="ORF">EJP82_01325</name>
</gene>
<proteinExistence type="predicted"/>
<reference evidence="1 2" key="1">
    <citation type="submission" date="2018-12" db="EMBL/GenBank/DDBJ databases">
        <authorList>
            <person name="Sun L."/>
            <person name="Chen Z."/>
        </authorList>
    </citation>
    <scope>NUCLEOTIDE SEQUENCE [LARGE SCALE GENOMIC DNA]</scope>
    <source>
        <strain evidence="1 2">DSM 15890</strain>
    </source>
</reference>
<name>A0A3S1DZJ5_9BACL</name>
<dbReference type="OrthoDB" id="2066462at2"/>
<sequence>MQECRCRKCNKLLAKIEGKAEIICTRCKVFNEFNVPEQLADQMETKWYGDQWKVFREHAPVVVACSECLQLYADGSTHRCMMYDNAIITNTNEKHCENSIR</sequence>
<dbReference type="RefSeq" id="WP_127190204.1">
    <property type="nucleotide sequence ID" value="NZ_RZNY01000001.1"/>
</dbReference>
<organism evidence="1 2">
    <name type="scientific">Paenibacillus anaericanus</name>
    <dbReference type="NCBI Taxonomy" id="170367"/>
    <lineage>
        <taxon>Bacteria</taxon>
        <taxon>Bacillati</taxon>
        <taxon>Bacillota</taxon>
        <taxon>Bacilli</taxon>
        <taxon>Bacillales</taxon>
        <taxon>Paenibacillaceae</taxon>
        <taxon>Paenibacillus</taxon>
    </lineage>
</organism>
<dbReference type="Proteomes" id="UP000279446">
    <property type="component" value="Unassembled WGS sequence"/>
</dbReference>
<keyword evidence="2" id="KW-1185">Reference proteome</keyword>
<dbReference type="EMBL" id="RZNY01000001">
    <property type="protein sequence ID" value="RUT48610.1"/>
    <property type="molecule type" value="Genomic_DNA"/>
</dbReference>
<evidence type="ECO:0000313" key="1">
    <source>
        <dbReference type="EMBL" id="RUT48610.1"/>
    </source>
</evidence>
<evidence type="ECO:0000313" key="2">
    <source>
        <dbReference type="Proteomes" id="UP000279446"/>
    </source>
</evidence>
<accession>A0A3S1DZJ5</accession>
<comment type="caution">
    <text evidence="1">The sequence shown here is derived from an EMBL/GenBank/DDBJ whole genome shotgun (WGS) entry which is preliminary data.</text>
</comment>
<protein>
    <submittedName>
        <fullName evidence="1">Uncharacterized protein</fullName>
    </submittedName>
</protein>
<dbReference type="AlphaFoldDB" id="A0A3S1DZJ5"/>